<keyword evidence="3" id="KW-1015">Disulfide bond</keyword>
<dbReference type="RefSeq" id="XP_032345137.1">
    <property type="nucleotide sequence ID" value="XM_032489246.1"/>
</dbReference>
<protein>
    <submittedName>
        <fullName evidence="7 8">Folate receptor beta isoform X1</fullName>
    </submittedName>
</protein>
<evidence type="ECO:0000256" key="1">
    <source>
        <dbReference type="ARBA" id="ARBA00007932"/>
    </source>
</evidence>
<dbReference type="Pfam" id="PF03024">
    <property type="entry name" value="Folate_rec"/>
    <property type="match status" value="2"/>
</dbReference>
<dbReference type="Proteomes" id="UP000694856">
    <property type="component" value="Chromosome 10"/>
</dbReference>
<dbReference type="RefSeq" id="XP_006181720.2">
    <property type="nucleotide sequence ID" value="XM_006181658.3"/>
</dbReference>
<feature type="signal peptide" evidence="4">
    <location>
        <begin position="1"/>
        <end position="20"/>
    </location>
</feature>
<dbReference type="GO" id="GO:0035036">
    <property type="term" value="P:sperm-egg recognition"/>
    <property type="evidence" value="ECO:0007669"/>
    <property type="project" value="TreeGrafter"/>
</dbReference>
<feature type="chain" id="PRO_5044667320" evidence="4">
    <location>
        <begin position="21"/>
        <end position="451"/>
    </location>
</feature>
<comment type="similarity">
    <text evidence="1">Belongs to the folate receptor family.</text>
</comment>
<keyword evidence="2 4" id="KW-0732">Signal</keyword>
<dbReference type="PANTHER" id="PTHR10517">
    <property type="entry name" value="FOLATE RECEPTOR"/>
    <property type="match status" value="1"/>
</dbReference>
<evidence type="ECO:0000313" key="7">
    <source>
        <dbReference type="RefSeq" id="XP_006181720.2"/>
    </source>
</evidence>
<evidence type="ECO:0000313" key="8">
    <source>
        <dbReference type="RefSeq" id="XP_032345136.1"/>
    </source>
</evidence>
<reference evidence="7 8" key="1">
    <citation type="submission" date="2025-04" db="UniProtKB">
        <authorList>
            <consortium name="RefSeq"/>
        </authorList>
    </citation>
    <scope>IDENTIFICATION</scope>
    <source>
        <tissue evidence="7 8">Ear skin</tissue>
    </source>
</reference>
<evidence type="ECO:0000259" key="5">
    <source>
        <dbReference type="Pfam" id="PF03024"/>
    </source>
</evidence>
<dbReference type="PANTHER" id="PTHR10517:SF8">
    <property type="entry name" value="FOLATE RECEPTOR BETA"/>
    <property type="match status" value="1"/>
</dbReference>
<feature type="domain" description="Folate receptor-like" evidence="5">
    <location>
        <begin position="30"/>
        <end position="194"/>
    </location>
</feature>
<accession>A0A8B8TTC0</accession>
<dbReference type="GeneID" id="102517455"/>
<gene>
    <name evidence="7 8 9 10" type="primary">LOC102517455</name>
</gene>
<name>A0A8B8TTC0_CAMFR</name>
<evidence type="ECO:0000256" key="2">
    <source>
        <dbReference type="ARBA" id="ARBA00022729"/>
    </source>
</evidence>
<dbReference type="InterPro" id="IPR018143">
    <property type="entry name" value="Folate_rcpt-like"/>
</dbReference>
<sequence>MAHMITWLLLLLVWVAAGWAAWPRTELLNICMNAKHHKEKPGPEDKLHEQCSPWRKKACCSVNTSLEAHKDISYLYRFNWDHCGKMEPSCKRHFIQDTCLYECSPNLGPWIQEVNQSWRKERILNVPLCKEDCETWWNDCRTSYTCKTNWHKGWNWSSGYNQCPVDAVCHRFDFYFPTPADLCNEIWSHSYKLPLQEEKDMPWKLTPRVLFLAWMASMCSARARTDLLNVCMDAKHHKVKPGPEDKLHDQCIPWKKNACCTASVSQELHKDISLLYNFNLDHCGKMEPTCKRHFIQDNCLYECSPNLGPWIQEVNQSWRKERFLNVPLCKEDCESWWEDCRTSYTCKTNWQKGWNWTSGSNRCPAGATCSTFESYFPTPTALCEGVWSHSYKVSNYSRGSGRCIQMWFDTAQGNPNEEVARFYALDMNAGAMPQGIGPCLLSLALMLSLAP</sequence>
<feature type="domain" description="Folate receptor-like" evidence="5">
    <location>
        <begin position="230"/>
        <end position="405"/>
    </location>
</feature>
<organism evidence="6 10">
    <name type="scientific">Camelus ferus</name>
    <name type="common">Wild bactrian camel</name>
    <name type="synonym">Camelus bactrianus ferus</name>
    <dbReference type="NCBI Taxonomy" id="419612"/>
    <lineage>
        <taxon>Eukaryota</taxon>
        <taxon>Metazoa</taxon>
        <taxon>Chordata</taxon>
        <taxon>Craniata</taxon>
        <taxon>Vertebrata</taxon>
        <taxon>Euteleostomi</taxon>
        <taxon>Mammalia</taxon>
        <taxon>Eutheria</taxon>
        <taxon>Laurasiatheria</taxon>
        <taxon>Artiodactyla</taxon>
        <taxon>Tylopoda</taxon>
        <taxon>Camelidae</taxon>
        <taxon>Camelus</taxon>
    </lineage>
</organism>
<proteinExistence type="inferred from homology"/>
<dbReference type="AlphaFoldDB" id="A0A8B8TTC0"/>
<dbReference type="GO" id="GO:0038023">
    <property type="term" value="F:signaling receptor activity"/>
    <property type="evidence" value="ECO:0007669"/>
    <property type="project" value="TreeGrafter"/>
</dbReference>
<evidence type="ECO:0000313" key="6">
    <source>
        <dbReference type="Proteomes" id="UP000694856"/>
    </source>
</evidence>
<evidence type="ECO:0000313" key="10">
    <source>
        <dbReference type="RefSeq" id="XP_032345138.1"/>
    </source>
</evidence>
<dbReference type="InterPro" id="IPR004269">
    <property type="entry name" value="Folate_rcpt"/>
</dbReference>
<dbReference type="GO" id="GO:0009897">
    <property type="term" value="C:external side of plasma membrane"/>
    <property type="evidence" value="ECO:0007669"/>
    <property type="project" value="TreeGrafter"/>
</dbReference>
<dbReference type="KEGG" id="cfr:102517455"/>
<evidence type="ECO:0000256" key="4">
    <source>
        <dbReference type="SAM" id="SignalP"/>
    </source>
</evidence>
<evidence type="ECO:0000256" key="3">
    <source>
        <dbReference type="ARBA" id="ARBA00023157"/>
    </source>
</evidence>
<dbReference type="RefSeq" id="XP_032345136.1">
    <property type="nucleotide sequence ID" value="XM_032489245.1"/>
</dbReference>
<dbReference type="RefSeq" id="XP_032345138.1">
    <property type="nucleotide sequence ID" value="XM_032489247.1"/>
</dbReference>
<dbReference type="GO" id="GO:0007155">
    <property type="term" value="P:cell adhesion"/>
    <property type="evidence" value="ECO:0007669"/>
    <property type="project" value="TreeGrafter"/>
</dbReference>
<keyword evidence="6" id="KW-1185">Reference proteome</keyword>
<keyword evidence="7 8" id="KW-0675">Receptor</keyword>
<evidence type="ECO:0000313" key="9">
    <source>
        <dbReference type="RefSeq" id="XP_032345137.1"/>
    </source>
</evidence>
<dbReference type="GO" id="GO:0007342">
    <property type="term" value="P:fusion of sperm to egg plasma membrane involved in single fertilization"/>
    <property type="evidence" value="ECO:0007669"/>
    <property type="project" value="TreeGrafter"/>
</dbReference>